<dbReference type="Gene3D" id="1.20.1070.10">
    <property type="entry name" value="Rhodopsin 7-helix transmembrane proteins"/>
    <property type="match status" value="1"/>
</dbReference>
<feature type="transmembrane region" description="Helical" evidence="11">
    <location>
        <begin position="35"/>
        <end position="57"/>
    </location>
</feature>
<dbReference type="GO" id="GO:0004930">
    <property type="term" value="F:G protein-coupled receptor activity"/>
    <property type="evidence" value="ECO:0007669"/>
    <property type="project" value="UniProtKB-KW"/>
</dbReference>
<feature type="domain" description="G-protein coupled receptors family 1 profile" evidence="12">
    <location>
        <begin position="48"/>
        <end position="384"/>
    </location>
</feature>
<keyword evidence="2" id="KW-1003">Cell membrane</keyword>
<dbReference type="PANTHER" id="PTHR24248:SF66">
    <property type="entry name" value="OCTOPAMINE RECEPTOR BETA-3R"/>
    <property type="match status" value="1"/>
</dbReference>
<dbReference type="Proteomes" id="UP001626550">
    <property type="component" value="Unassembled WGS sequence"/>
</dbReference>
<keyword evidence="4 11" id="KW-1133">Transmembrane helix</keyword>
<protein>
    <submittedName>
        <fullName evidence="13">Serpentine type 7TM GPCR chemoreceptor Srx</fullName>
    </submittedName>
</protein>
<dbReference type="SMART" id="SM01381">
    <property type="entry name" value="7TM_GPCR_Srsx"/>
    <property type="match status" value="1"/>
</dbReference>
<dbReference type="PRINTS" id="PR00242">
    <property type="entry name" value="DOPAMINER"/>
</dbReference>
<dbReference type="InterPro" id="IPR017452">
    <property type="entry name" value="GPCR_Rhodpsn_7TM"/>
</dbReference>
<dbReference type="PANTHER" id="PTHR24248">
    <property type="entry name" value="ADRENERGIC RECEPTOR-RELATED G-PROTEIN COUPLED RECEPTOR"/>
    <property type="match status" value="1"/>
</dbReference>
<evidence type="ECO:0000256" key="3">
    <source>
        <dbReference type="ARBA" id="ARBA00022692"/>
    </source>
</evidence>
<keyword evidence="14" id="KW-1185">Reference proteome</keyword>
<feature type="transmembrane region" description="Helical" evidence="11">
    <location>
        <begin position="151"/>
        <end position="175"/>
    </location>
</feature>
<sequence>MACPITQVMTEQGTMTGDFLNALAGGNQLVKVIKAIIFLLLICLSLFGNALVIVAICKFRRLRRNRTNIFILSLAMTDFLVAFLVMPFNAILVLSNGFWPFAQWMCKWFNSNDVLLSTASIIHICCISVDRYIAVFSPLQYEYKMRRKKVVAMLIFCWIASFLISYIPIWSNIYVKSGRESPVEESNQCNFKVNSVYAIMSSTVSFWIPCIVMTTLYAKIYREARRQKQKLVSIMPQPQQKQYSISDCKRYNYSNDGPEIMEKNLGETILDDGSKLLEEPSIEMLKSRPRRPGNKQASQFPELMSINIKNCEDSENVSKENKENKAAKTLGIIMGAFIMCWLPFFLWYTISFVCGEDTCKSPEIIVEVLFWIGYSNSTLNPMIYASFNREFRTAFMSLLGFKRQRRKLKCSRWQYVDDIRLFTSSSSQKRERISVK</sequence>
<feature type="transmembrane region" description="Helical" evidence="11">
    <location>
        <begin position="195"/>
        <end position="218"/>
    </location>
</feature>
<evidence type="ECO:0000256" key="8">
    <source>
        <dbReference type="ARBA" id="ARBA00023170"/>
    </source>
</evidence>
<comment type="similarity">
    <text evidence="10">Belongs to the G-protein coupled receptor 1 family.</text>
</comment>
<dbReference type="Pfam" id="PF00001">
    <property type="entry name" value="7tm_1"/>
    <property type="match status" value="1"/>
</dbReference>
<feature type="transmembrane region" description="Helical" evidence="11">
    <location>
        <begin position="69"/>
        <end position="94"/>
    </location>
</feature>
<gene>
    <name evidence="13" type="primary">OCTBETA2R</name>
    <name evidence="13" type="ORF">Ciccas_009267</name>
</gene>
<evidence type="ECO:0000256" key="1">
    <source>
        <dbReference type="ARBA" id="ARBA00004651"/>
    </source>
</evidence>
<organism evidence="13 14">
    <name type="scientific">Cichlidogyrus casuarinus</name>
    <dbReference type="NCBI Taxonomy" id="1844966"/>
    <lineage>
        <taxon>Eukaryota</taxon>
        <taxon>Metazoa</taxon>
        <taxon>Spiralia</taxon>
        <taxon>Lophotrochozoa</taxon>
        <taxon>Platyhelminthes</taxon>
        <taxon>Monogenea</taxon>
        <taxon>Monopisthocotylea</taxon>
        <taxon>Dactylogyridea</taxon>
        <taxon>Ancyrocephalidae</taxon>
        <taxon>Cichlidogyrus</taxon>
    </lineage>
</organism>
<evidence type="ECO:0000256" key="2">
    <source>
        <dbReference type="ARBA" id="ARBA00022475"/>
    </source>
</evidence>
<keyword evidence="8 10" id="KW-0675">Receptor</keyword>
<accession>A0ABD2Q0A3</accession>
<dbReference type="GO" id="GO:0005886">
    <property type="term" value="C:plasma membrane"/>
    <property type="evidence" value="ECO:0007669"/>
    <property type="project" value="UniProtKB-SubCell"/>
</dbReference>
<evidence type="ECO:0000256" key="11">
    <source>
        <dbReference type="SAM" id="Phobius"/>
    </source>
</evidence>
<evidence type="ECO:0000313" key="14">
    <source>
        <dbReference type="Proteomes" id="UP001626550"/>
    </source>
</evidence>
<feature type="transmembrane region" description="Helical" evidence="11">
    <location>
        <begin position="114"/>
        <end position="139"/>
    </location>
</feature>
<dbReference type="EMBL" id="JBJKFK010001831">
    <property type="protein sequence ID" value="KAL3312146.1"/>
    <property type="molecule type" value="Genomic_DNA"/>
</dbReference>
<proteinExistence type="inferred from homology"/>
<keyword evidence="3 10" id="KW-0812">Transmembrane</keyword>
<evidence type="ECO:0000256" key="7">
    <source>
        <dbReference type="ARBA" id="ARBA00023157"/>
    </source>
</evidence>
<evidence type="ECO:0000256" key="9">
    <source>
        <dbReference type="ARBA" id="ARBA00023224"/>
    </source>
</evidence>
<dbReference type="AlphaFoldDB" id="A0ABD2Q0A3"/>
<comment type="subcellular location">
    <subcellularLocation>
        <location evidence="1">Cell membrane</location>
        <topology evidence="1">Multi-pass membrane protein</topology>
    </subcellularLocation>
</comment>
<comment type="caution">
    <text evidence="13">The sequence shown here is derived from an EMBL/GenBank/DDBJ whole genome shotgun (WGS) entry which is preliminary data.</text>
</comment>
<keyword evidence="5 10" id="KW-0297">G-protein coupled receptor</keyword>
<evidence type="ECO:0000256" key="5">
    <source>
        <dbReference type="ARBA" id="ARBA00023040"/>
    </source>
</evidence>
<evidence type="ECO:0000256" key="10">
    <source>
        <dbReference type="RuleBase" id="RU000688"/>
    </source>
</evidence>
<reference evidence="13 14" key="1">
    <citation type="submission" date="2024-11" db="EMBL/GenBank/DDBJ databases">
        <title>Adaptive evolution of stress response genes in parasites aligns with host niche diversity.</title>
        <authorList>
            <person name="Hahn C."/>
            <person name="Resl P."/>
        </authorList>
    </citation>
    <scope>NUCLEOTIDE SEQUENCE [LARGE SCALE GENOMIC DNA]</scope>
    <source>
        <strain evidence="13">EGGRZ-B1_66</strain>
        <tissue evidence="13">Body</tissue>
    </source>
</reference>
<feature type="transmembrane region" description="Helical" evidence="11">
    <location>
        <begin position="329"/>
        <end position="350"/>
    </location>
</feature>
<evidence type="ECO:0000313" key="13">
    <source>
        <dbReference type="EMBL" id="KAL3312146.1"/>
    </source>
</evidence>
<dbReference type="PROSITE" id="PS00237">
    <property type="entry name" value="G_PROTEIN_RECEP_F1_1"/>
    <property type="match status" value="1"/>
</dbReference>
<dbReference type="PROSITE" id="PS50262">
    <property type="entry name" value="G_PROTEIN_RECEP_F1_2"/>
    <property type="match status" value="1"/>
</dbReference>
<dbReference type="SUPFAM" id="SSF81321">
    <property type="entry name" value="Family A G protein-coupled receptor-like"/>
    <property type="match status" value="1"/>
</dbReference>
<name>A0ABD2Q0A3_9PLAT</name>
<evidence type="ECO:0000256" key="6">
    <source>
        <dbReference type="ARBA" id="ARBA00023136"/>
    </source>
</evidence>
<keyword evidence="9 10" id="KW-0807">Transducer</keyword>
<keyword evidence="7" id="KW-1015">Disulfide bond</keyword>
<dbReference type="PRINTS" id="PR00237">
    <property type="entry name" value="GPCRRHODOPSN"/>
</dbReference>
<evidence type="ECO:0000259" key="12">
    <source>
        <dbReference type="PROSITE" id="PS50262"/>
    </source>
</evidence>
<dbReference type="InterPro" id="IPR000276">
    <property type="entry name" value="GPCR_Rhodpsn"/>
</dbReference>
<evidence type="ECO:0000256" key="4">
    <source>
        <dbReference type="ARBA" id="ARBA00022989"/>
    </source>
</evidence>
<dbReference type="InterPro" id="IPR000929">
    <property type="entry name" value="Dopamine_rcpt"/>
</dbReference>
<keyword evidence="6 11" id="KW-0472">Membrane</keyword>